<reference evidence="1" key="1">
    <citation type="submission" date="2018-04" db="EMBL/GenBank/DDBJ databases">
        <title>Transcriptome assembly of Sipha flava.</title>
        <authorList>
            <person name="Scully E.D."/>
            <person name="Geib S.M."/>
            <person name="Palmer N.A."/>
            <person name="Koch K."/>
            <person name="Bradshaw J."/>
            <person name="Heng-Moss T."/>
            <person name="Sarath G."/>
        </authorList>
    </citation>
    <scope>NUCLEOTIDE SEQUENCE</scope>
</reference>
<organism evidence="1">
    <name type="scientific">Sipha flava</name>
    <name type="common">yellow sugarcane aphid</name>
    <dbReference type="NCBI Taxonomy" id="143950"/>
    <lineage>
        <taxon>Eukaryota</taxon>
        <taxon>Metazoa</taxon>
        <taxon>Ecdysozoa</taxon>
        <taxon>Arthropoda</taxon>
        <taxon>Hexapoda</taxon>
        <taxon>Insecta</taxon>
        <taxon>Pterygota</taxon>
        <taxon>Neoptera</taxon>
        <taxon>Paraneoptera</taxon>
        <taxon>Hemiptera</taxon>
        <taxon>Sternorrhyncha</taxon>
        <taxon>Aphidomorpha</taxon>
        <taxon>Aphidoidea</taxon>
        <taxon>Aphididae</taxon>
        <taxon>Sipha</taxon>
    </lineage>
</organism>
<dbReference type="EMBL" id="GGMS01016018">
    <property type="protein sequence ID" value="MBY85221.1"/>
    <property type="molecule type" value="Transcribed_RNA"/>
</dbReference>
<protein>
    <submittedName>
        <fullName evidence="1">Uncharacterized protein</fullName>
    </submittedName>
</protein>
<evidence type="ECO:0000313" key="1">
    <source>
        <dbReference type="EMBL" id="MBY85221.1"/>
    </source>
</evidence>
<accession>A0A2S2R5D8</accession>
<proteinExistence type="predicted"/>
<gene>
    <name evidence="1" type="ORF">g.80844</name>
</gene>
<dbReference type="AlphaFoldDB" id="A0A2S2R5D8"/>
<sequence length="123" mass="13832">MVCKVHSPKGYATNIFCCTYCSPRGYSDQTKFNTFKYLSEIIKKADFFMFNIMGILKCFICGIAIQKINIINWQLNHTSSTNPCCALSFEVIPLNSCLCFSVDLSDTNKKLLTAHIAPDKTVP</sequence>
<name>A0A2S2R5D8_9HEMI</name>